<dbReference type="Gene3D" id="3.90.550.10">
    <property type="entry name" value="Spore Coat Polysaccharide Biosynthesis Protein SpsA, Chain A"/>
    <property type="match status" value="1"/>
</dbReference>
<dbReference type="SUPFAM" id="SSF53448">
    <property type="entry name" value="Nucleotide-diphospho-sugar transferases"/>
    <property type="match status" value="1"/>
</dbReference>
<dbReference type="EMBL" id="JAEPES010000005">
    <property type="protein sequence ID" value="MBK4348898.1"/>
    <property type="molecule type" value="Genomic_DNA"/>
</dbReference>
<comment type="caution">
    <text evidence="2">The sequence shown here is derived from an EMBL/GenBank/DDBJ whole genome shotgun (WGS) entry which is preliminary data.</text>
</comment>
<dbReference type="RefSeq" id="WP_200554804.1">
    <property type="nucleotide sequence ID" value="NZ_JAEPES010000001.1"/>
</dbReference>
<dbReference type="EMBL" id="JAEPES010000001">
    <property type="protein sequence ID" value="MBK4346474.1"/>
    <property type="molecule type" value="Genomic_DNA"/>
</dbReference>
<dbReference type="Proteomes" id="UP000636458">
    <property type="component" value="Unassembled WGS sequence"/>
</dbReference>
<reference evidence="2" key="1">
    <citation type="submission" date="2021-01" db="EMBL/GenBank/DDBJ databases">
        <title>Lacisediminihabitans sp. nov. strain G11-30, isolated from Antarctic Soil.</title>
        <authorList>
            <person name="Li J."/>
        </authorList>
    </citation>
    <scope>NUCLEOTIDE SEQUENCE</scope>
    <source>
        <strain evidence="2">G11-30</strain>
    </source>
</reference>
<dbReference type="InterPro" id="IPR029044">
    <property type="entry name" value="Nucleotide-diphossugar_trans"/>
</dbReference>
<evidence type="ECO:0000313" key="2">
    <source>
        <dbReference type="EMBL" id="MBK4348898.1"/>
    </source>
</evidence>
<name>A0A934SNQ2_9MICO</name>
<proteinExistence type="predicted"/>
<evidence type="ECO:0000313" key="3">
    <source>
        <dbReference type="Proteomes" id="UP000636458"/>
    </source>
</evidence>
<evidence type="ECO:0008006" key="4">
    <source>
        <dbReference type="Google" id="ProtNLM"/>
    </source>
</evidence>
<accession>A0A934SNQ2</accession>
<protein>
    <recommendedName>
        <fullName evidence="4">Glycosyltransferase</fullName>
    </recommendedName>
</protein>
<dbReference type="AlphaFoldDB" id="A0A934SNQ2"/>
<sequence>MTLISRSVSLVRRLGLESPARRALTNTRSAVATCRRLVQAILNGTHKTAATIRRLPEQCRRTRAYRDLLRGPIVFEELVGTPSSTAVAVIVCLWNRPERLADILGILSSQTTESTIRLVLWNNQPDHSAQYRRAIDEFTPTEMLNSVEFVESPHNIGGMGRFLAARELVARGYTGAYIMMDDDQNFGPTFVSDLLAAATPRSVRGVWAWTNDGAYWNRTQLEATGQLADHIGTGGCVCDSAIVNDPEFFHSIPPRFLFMEDIWMSRYAAHSGWTLAMVESPFSFVLSERDQGHALFDRKEDFFDWLSIPGHIPTRPASRS</sequence>
<keyword evidence="3" id="KW-1185">Reference proteome</keyword>
<gene>
    <name evidence="1" type="ORF">IV501_02395</name>
    <name evidence="2" type="ORF">IV501_14760</name>
</gene>
<evidence type="ECO:0000313" key="1">
    <source>
        <dbReference type="EMBL" id="MBK4346474.1"/>
    </source>
</evidence>
<organism evidence="2 3">
    <name type="scientific">Lacisediminihabitans changchengi</name>
    <dbReference type="NCBI Taxonomy" id="2787634"/>
    <lineage>
        <taxon>Bacteria</taxon>
        <taxon>Bacillati</taxon>
        <taxon>Actinomycetota</taxon>
        <taxon>Actinomycetes</taxon>
        <taxon>Micrococcales</taxon>
        <taxon>Microbacteriaceae</taxon>
        <taxon>Lacisediminihabitans</taxon>
    </lineage>
</organism>